<comment type="caution">
    <text evidence="1">The sequence shown here is derived from an EMBL/GenBank/DDBJ whole genome shotgun (WGS) entry which is preliminary data.</text>
</comment>
<organism evidence="1 2">
    <name type="scientific">Aspergillus eucalypticola (strain CBS 122712 / IBT 29274)</name>
    <dbReference type="NCBI Taxonomy" id="1448314"/>
    <lineage>
        <taxon>Eukaryota</taxon>
        <taxon>Fungi</taxon>
        <taxon>Dikarya</taxon>
        <taxon>Ascomycota</taxon>
        <taxon>Pezizomycotina</taxon>
        <taxon>Eurotiomycetes</taxon>
        <taxon>Eurotiomycetidae</taxon>
        <taxon>Eurotiales</taxon>
        <taxon>Aspergillaceae</taxon>
        <taxon>Aspergillus</taxon>
        <taxon>Aspergillus subgen. Circumdati</taxon>
    </lineage>
</organism>
<dbReference type="RefSeq" id="XP_025382322.1">
    <property type="nucleotide sequence ID" value="XM_025537143.1"/>
</dbReference>
<gene>
    <name evidence="1" type="ORF">BO83DRAFT_458687</name>
</gene>
<name>A0A317UQV5_ASPEC</name>
<evidence type="ECO:0000313" key="2">
    <source>
        <dbReference type="Proteomes" id="UP000246171"/>
    </source>
</evidence>
<protein>
    <submittedName>
        <fullName evidence="1">Uncharacterized protein</fullName>
    </submittedName>
</protein>
<accession>A0A317UQV5</accession>
<dbReference type="Proteomes" id="UP000246171">
    <property type="component" value="Unassembled WGS sequence"/>
</dbReference>
<dbReference type="AlphaFoldDB" id="A0A317UQV5"/>
<dbReference type="EMBL" id="MSFU01000045">
    <property type="protein sequence ID" value="PWY62420.1"/>
    <property type="molecule type" value="Genomic_DNA"/>
</dbReference>
<dbReference type="VEuPathDB" id="FungiDB:BO83DRAFT_458687"/>
<evidence type="ECO:0000313" key="1">
    <source>
        <dbReference type="EMBL" id="PWY62420.1"/>
    </source>
</evidence>
<proteinExistence type="predicted"/>
<keyword evidence="2" id="KW-1185">Reference proteome</keyword>
<dbReference type="GeneID" id="37059105"/>
<sequence>MSRLKAGSRAACIVNEDWNYPSQAQSETIKWSIVKFRVHLGAQAAVYSDLRLSFRREVAIDRYRMERVTGHRCVLR</sequence>
<reference evidence="1" key="1">
    <citation type="submission" date="2016-12" db="EMBL/GenBank/DDBJ databases">
        <title>The genomes of Aspergillus section Nigri reveals drivers in fungal speciation.</title>
        <authorList>
            <consortium name="DOE Joint Genome Institute"/>
            <person name="Vesth T.C."/>
            <person name="Nybo J."/>
            <person name="Theobald S."/>
            <person name="Brandl J."/>
            <person name="Frisvad J.C."/>
            <person name="Nielsen K.F."/>
            <person name="Lyhne E.K."/>
            <person name="Kogle M.E."/>
            <person name="Kuo A."/>
            <person name="Riley R."/>
            <person name="Clum A."/>
            <person name="Nolan M."/>
            <person name="Lipzen A."/>
            <person name="Salamov A."/>
            <person name="Henrissat B."/>
            <person name="Wiebenga A."/>
            <person name="De vries R.P."/>
            <person name="Grigoriev I.V."/>
            <person name="Mortensen U.H."/>
            <person name="Andersen M.R."/>
            <person name="Baker S.E."/>
        </authorList>
    </citation>
    <scope>NUCLEOTIDE SEQUENCE</scope>
    <source>
        <strain evidence="1">CBS 122712</strain>
    </source>
</reference>